<dbReference type="InterPro" id="IPR017871">
    <property type="entry name" value="ABC_transporter-like_CS"/>
</dbReference>
<evidence type="ECO:0000313" key="6">
    <source>
        <dbReference type="Proteomes" id="UP000323337"/>
    </source>
</evidence>
<organism evidence="5 6">
    <name type="scientific">Flexistipes sinusarabici</name>
    <dbReference type="NCBI Taxonomy" id="2352"/>
    <lineage>
        <taxon>Bacteria</taxon>
        <taxon>Pseudomonadati</taxon>
        <taxon>Deferribacterota</taxon>
        <taxon>Deferribacteres</taxon>
        <taxon>Deferribacterales</taxon>
        <taxon>Flexistipitaceae</taxon>
        <taxon>Flexistipes</taxon>
    </lineage>
</organism>
<sequence length="180" mass="20574">MDKKFFALLPLLMLLDCIDRILYNNENYAEMREGKINKLRNESYSVIFQFHYLIPYLTAMENVLLPFSNRMLPVNRKNAEYAKECLDKVGLEGKYERLPNQLSGGEQQRVAVARALVKKPEILFADEPTGSLDDENSTGIAGIFSQLNEEGYTIVMVTHDSSIADFARRKIMMRDGQIVA</sequence>
<gene>
    <name evidence="5" type="ORF">FXF49_08835</name>
</gene>
<dbReference type="AlphaFoldDB" id="A0A5D0MJ26"/>
<dbReference type="PROSITE" id="PS50893">
    <property type="entry name" value="ABC_TRANSPORTER_2"/>
    <property type="match status" value="1"/>
</dbReference>
<feature type="domain" description="ABC transporter" evidence="4">
    <location>
        <begin position="3"/>
        <end position="179"/>
    </location>
</feature>
<name>A0A5D0MJ26_FLESI</name>
<dbReference type="SUPFAM" id="SSF52540">
    <property type="entry name" value="P-loop containing nucleoside triphosphate hydrolases"/>
    <property type="match status" value="1"/>
</dbReference>
<accession>A0A5D0MJ26</accession>
<evidence type="ECO:0000256" key="1">
    <source>
        <dbReference type="ARBA" id="ARBA00005417"/>
    </source>
</evidence>
<comment type="caution">
    <text evidence="5">The sequence shown here is derived from an EMBL/GenBank/DDBJ whole genome shotgun (WGS) entry which is preliminary data.</text>
</comment>
<proteinExistence type="inferred from homology"/>
<evidence type="ECO:0000259" key="4">
    <source>
        <dbReference type="PROSITE" id="PS50893"/>
    </source>
</evidence>
<protein>
    <submittedName>
        <fullName evidence="5">ATP-binding cassette domain-containing protein</fullName>
    </submittedName>
</protein>
<dbReference type="RefSeq" id="WP_303701541.1">
    <property type="nucleotide sequence ID" value="NZ_VSIV01000226.1"/>
</dbReference>
<evidence type="ECO:0000256" key="2">
    <source>
        <dbReference type="ARBA" id="ARBA00022741"/>
    </source>
</evidence>
<keyword evidence="2" id="KW-0547">Nucleotide-binding</keyword>
<comment type="similarity">
    <text evidence="1">Belongs to the ABC transporter superfamily.</text>
</comment>
<reference evidence="5 6" key="1">
    <citation type="submission" date="2019-08" db="EMBL/GenBank/DDBJ databases">
        <title>Genomic characterization of a novel candidate phylum (ARYD3) from a high temperature, high salinity tertiary oil reservoir in north central Oklahoma, USA.</title>
        <authorList>
            <person name="Youssef N.H."/>
            <person name="Yadav A."/>
            <person name="Elshahed M.S."/>
        </authorList>
    </citation>
    <scope>NUCLEOTIDE SEQUENCE [LARGE SCALE GENOMIC DNA]</scope>
    <source>
        <strain evidence="5">ARYD1</strain>
    </source>
</reference>
<dbReference type="Gene3D" id="3.40.50.300">
    <property type="entry name" value="P-loop containing nucleotide triphosphate hydrolases"/>
    <property type="match status" value="1"/>
</dbReference>
<dbReference type="PROSITE" id="PS00211">
    <property type="entry name" value="ABC_TRANSPORTER_1"/>
    <property type="match status" value="1"/>
</dbReference>
<dbReference type="InterPro" id="IPR003439">
    <property type="entry name" value="ABC_transporter-like_ATP-bd"/>
</dbReference>
<dbReference type="Proteomes" id="UP000323337">
    <property type="component" value="Unassembled WGS sequence"/>
</dbReference>
<dbReference type="EMBL" id="VSIV01000226">
    <property type="protein sequence ID" value="TYB32976.1"/>
    <property type="molecule type" value="Genomic_DNA"/>
</dbReference>
<dbReference type="InterPro" id="IPR027417">
    <property type="entry name" value="P-loop_NTPase"/>
</dbReference>
<dbReference type="GO" id="GO:0016887">
    <property type="term" value="F:ATP hydrolysis activity"/>
    <property type="evidence" value="ECO:0007669"/>
    <property type="project" value="InterPro"/>
</dbReference>
<keyword evidence="3 5" id="KW-0067">ATP-binding</keyword>
<evidence type="ECO:0000313" key="5">
    <source>
        <dbReference type="EMBL" id="TYB32976.1"/>
    </source>
</evidence>
<dbReference type="GO" id="GO:0005524">
    <property type="term" value="F:ATP binding"/>
    <property type="evidence" value="ECO:0007669"/>
    <property type="project" value="UniProtKB-KW"/>
</dbReference>
<dbReference type="PANTHER" id="PTHR42798">
    <property type="entry name" value="LIPOPROTEIN-RELEASING SYSTEM ATP-BINDING PROTEIN LOLD"/>
    <property type="match status" value="1"/>
</dbReference>
<dbReference type="PANTHER" id="PTHR42798:SF7">
    <property type="entry name" value="ALPHA-D-RIBOSE 1-METHYLPHOSPHONATE 5-TRIPHOSPHATE SYNTHASE SUBUNIT PHNL"/>
    <property type="match status" value="1"/>
</dbReference>
<evidence type="ECO:0000256" key="3">
    <source>
        <dbReference type="ARBA" id="ARBA00022840"/>
    </source>
</evidence>
<dbReference type="Pfam" id="PF00005">
    <property type="entry name" value="ABC_tran"/>
    <property type="match status" value="1"/>
</dbReference>